<evidence type="ECO:0000256" key="5">
    <source>
        <dbReference type="SAM" id="MobiDB-lite"/>
    </source>
</evidence>
<keyword evidence="4" id="KW-0112">Calmodulin-binding</keyword>
<dbReference type="GO" id="GO:0000922">
    <property type="term" value="C:spindle pole"/>
    <property type="evidence" value="ECO:0007669"/>
    <property type="project" value="TreeGrafter"/>
</dbReference>
<dbReference type="SUPFAM" id="SSF48371">
    <property type="entry name" value="ARM repeat"/>
    <property type="match status" value="1"/>
</dbReference>
<evidence type="ECO:0000259" key="6">
    <source>
        <dbReference type="PROSITE" id="PS50021"/>
    </source>
</evidence>
<organism evidence="7">
    <name type="scientific">Spongospora subterranea</name>
    <dbReference type="NCBI Taxonomy" id="70186"/>
    <lineage>
        <taxon>Eukaryota</taxon>
        <taxon>Sar</taxon>
        <taxon>Rhizaria</taxon>
        <taxon>Endomyxa</taxon>
        <taxon>Phytomyxea</taxon>
        <taxon>Plasmodiophorida</taxon>
        <taxon>Plasmodiophoridae</taxon>
        <taxon>Spongospora</taxon>
    </lineage>
</organism>
<protein>
    <recommendedName>
        <fullName evidence="6">Calponin-homology (CH) domain-containing protein</fullName>
    </recommendedName>
</protein>
<dbReference type="CDD" id="cd21223">
    <property type="entry name" value="CH_ASPM_rpt1"/>
    <property type="match status" value="1"/>
</dbReference>
<dbReference type="SUPFAM" id="SSF47576">
    <property type="entry name" value="Calponin-homology domain, CH-domain"/>
    <property type="match status" value="1"/>
</dbReference>
<dbReference type="SMART" id="SM00015">
    <property type="entry name" value="IQ"/>
    <property type="match status" value="11"/>
</dbReference>
<dbReference type="Gene3D" id="1.10.418.10">
    <property type="entry name" value="Calponin-like domain"/>
    <property type="match status" value="2"/>
</dbReference>
<evidence type="ECO:0000313" key="7">
    <source>
        <dbReference type="EMBL" id="CRZ10495.1"/>
    </source>
</evidence>
<dbReference type="EMBL" id="HACM01010053">
    <property type="protein sequence ID" value="CRZ10495.1"/>
    <property type="molecule type" value="Transcribed_RNA"/>
</dbReference>
<dbReference type="GO" id="GO:0000278">
    <property type="term" value="P:mitotic cell cycle"/>
    <property type="evidence" value="ECO:0007669"/>
    <property type="project" value="TreeGrafter"/>
</dbReference>
<dbReference type="PROSITE" id="PS50096">
    <property type="entry name" value="IQ"/>
    <property type="match status" value="2"/>
</dbReference>
<dbReference type="InterPro" id="IPR000048">
    <property type="entry name" value="IQ_motif_EF-hand-BS"/>
</dbReference>
<dbReference type="InterPro" id="IPR016024">
    <property type="entry name" value="ARM-type_fold"/>
</dbReference>
<dbReference type="PROSITE" id="PS50021">
    <property type="entry name" value="CH"/>
    <property type="match status" value="1"/>
</dbReference>
<feature type="compositionally biased region" description="Polar residues" evidence="5">
    <location>
        <begin position="24"/>
        <end position="36"/>
    </location>
</feature>
<sequence>DFCEEDSVSPLGLTEAKMHDEIPKTSSQSTEGQTPDATLSLEGFTPPVYIEFGRVVSGVQVSKILRICNPARQPVSAEFDPWSDSMVAVNIVQFDLGEEGDSMDVTISWTPSTGSAEGVNWRTPLSLKCGSRQKFKIVLTGTSIIVAQKPPRKKWSHKAAVIKENLSDENVLKNERQSTAWIANFDDERSHTVRKPLEDAVKHQKKKEILSMSKQNFVPGGAKYSAGIVHKKLSKSSLQSASKKHLLVDAFSKVTKDDTTKKPEIRLKNLSQFRLPSDQKKKESAGAAPGYRRHQFYDEEWIDKQERGLVTWINFVFKQRESPEAFMFDRDTSGPYITVSEHRSHAQLLQTAFFCYHSAPSQQIIRNVEQAISLGHMRIRDDIRMLNDLGLRDRFVNLLLMYNPSWLVLALETVYGELLPRTTCLRSFIQTRMLSNDEVDTEHTYLRTPQGQPFFDETHQQALQTFTLKKFMQTVIFLDIAKSQNIYPTSPCLFLVSSCLKSTKAVMTEFASSFMASQGDLVKSVSQMCKYDCIAHQSAIDEYDFCVHNLSNDLRDGVRLCGLVDKPDLMQQVLLPAINRTRKKHNVSLALRSFAEIGLSTIQCSADDIVDGNLQHIISFMWRIVMQVTIPSLISVPSLFNEIRLVRKEMKPALMDEHYVEMYPNNLQLQYLLRWCATICAKYDFTVSNFTSSFVGGRAFALIIHYYYPQLIKLEDIKDTIQTLQHRLKNQLPIETSGNGHDVSWMQFVYLNAPKEEVDVALEGERSNARLVASATTVLGSIPSFFRDSGKISKQGVFPDEKVVITYLSYLCARLLVLSKESHAARILQNGWRNFQRQQNASRVPDAAQTLSASIRSYNNASSFLAFRRATVPLQSIISVYLPQCLVFSFRGKVLLLQSEIRTRQAYAAFRNEKAAVTIQLFFRKYRHLNATNTLQIFASCVYSYTKFQRVISLRRRRSASVIHAAYQKHRNMIAIKRLHAINVVSSALETRRLSELYARRILLKRRNAASCIQQFMRQFLAKRFLRRKEAVRTVQCVLQGIIAFQGFQQCLHQRRSKAATTIQQIFKTFQARLHEKRRCAVGVIFVSIFAVRTVDQFSQLQKLRKLRSAVIIQRSTRLHLQRIRVRRITAACNLQSSFWSYCSVTSFLLQLQYRRDVAARLIQVVLRRHQQRVYSRKVAAAVSLQASMASCKTTKIFSSLLVRRKIRCAKTIQSSFKRYQENLFVKRSLSSQIIQSSFASLRCSKCFRVLLGMRKRYSAIQIQKWFRKRALRIHQHRVASGLVVQSLISTLRTVAFFSQILYRRRDRSCRTVQNRVREFLRKKKERTESDSILIQASLRVAIANASFKQCLNIRQRISVKKIQFVFRRHRVIEANKRNASSAMLQSAFSSYHRRIIFLKVLRNKQNRALRIVQDAVLRYQKVVHHRRIVAALAIQSLFQQHRLKTSTKRLFIYKIGRSATVIQRRVRFHLNSMRTLRLVASISLQAGMSALHTRSIALQVSEYRRLWASRLIFRCMSAFHHRRVAAAKTVQTTISAYVSHTLVQVLQGMRRHASARRIQCATRSFLSQLRQRRVAALRVVQAYFNGLSSELSFGRIIGFRRDMCASIIQRALLRHRDFCFQRRLLAVSIVQTTFSSLITATSATKMLFFQQTICARRIQFAFRSHRLRMAKRTAAALLQVQSAISCYYTVRRTAHLIGLRQHSCAAVLQRRFKARANLRTEKKETIVAALNAVITSKSVFPGILKCRRALAATVIQKFISRQVQAAAQSRYILKVNSSSLLQLCIKTNRCHIEYLENRRKIISVQSMWRGRAARMHASTLVQAACKRILDASTRWSPELTIGFRTRQALDILLNSTKLAPITHACRTLDTVTRTLPGCAVDAVDQNAVPVLYALMRGLNRSKPHLELLGYTLNILVNLSEISSTRVHVFSDLSCAEVVLELIQTQRENGDLFIKACNLLTTGCQYPPFVTVLQGSIKRLSSIHALLSRKLEMQVRYQPPNGTHTKQLNMLKRSVRSLEVLQTRIRPTSAAG</sequence>
<keyword evidence="2" id="KW-0963">Cytoplasm</keyword>
<dbReference type="GO" id="GO:0007051">
    <property type="term" value="P:spindle organization"/>
    <property type="evidence" value="ECO:0007669"/>
    <property type="project" value="TreeGrafter"/>
</dbReference>
<comment type="subcellular location">
    <subcellularLocation>
        <location evidence="1">Cytoplasm</location>
    </subcellularLocation>
</comment>
<dbReference type="GO" id="GO:0005737">
    <property type="term" value="C:cytoplasm"/>
    <property type="evidence" value="ECO:0007669"/>
    <property type="project" value="UniProtKB-SubCell"/>
</dbReference>
<keyword evidence="3" id="KW-0677">Repeat</keyword>
<dbReference type="PANTHER" id="PTHR22706:SF1">
    <property type="entry name" value="ASSEMBLY FACTOR FOR SPINDLE MICROTUBULES"/>
    <property type="match status" value="1"/>
</dbReference>
<dbReference type="InterPro" id="IPR001715">
    <property type="entry name" value="CH_dom"/>
</dbReference>
<evidence type="ECO:0000256" key="2">
    <source>
        <dbReference type="ARBA" id="ARBA00022490"/>
    </source>
</evidence>
<name>A0A0H5R8Q3_9EUKA</name>
<feature type="non-terminal residue" evidence="7">
    <location>
        <position position="1"/>
    </location>
</feature>
<feature type="region of interest" description="Disordered" evidence="5">
    <location>
        <begin position="1"/>
        <end position="36"/>
    </location>
</feature>
<evidence type="ECO:0000256" key="1">
    <source>
        <dbReference type="ARBA" id="ARBA00004496"/>
    </source>
</evidence>
<proteinExistence type="predicted"/>
<dbReference type="PANTHER" id="PTHR22706">
    <property type="entry name" value="ASSEMBLY FACTOR FOR SPINDLE MICROTUBULES"/>
    <property type="match status" value="1"/>
</dbReference>
<accession>A0A0H5R8Q3</accession>
<dbReference type="GO" id="GO:0051295">
    <property type="term" value="P:establishment of meiotic spindle localization"/>
    <property type="evidence" value="ECO:0007669"/>
    <property type="project" value="TreeGrafter"/>
</dbReference>
<reference evidence="7" key="1">
    <citation type="submission" date="2015-04" db="EMBL/GenBank/DDBJ databases">
        <title>The genome sequence of the plant pathogenic Rhizarian Plasmodiophora brassicae reveals insights in its biotrophic life cycle and the origin of chitin synthesis.</title>
        <authorList>
            <person name="Schwelm A."/>
            <person name="Fogelqvist J."/>
            <person name="Knaust A."/>
            <person name="Julke S."/>
            <person name="Lilja T."/>
            <person name="Dhandapani V."/>
            <person name="Bonilla-Rosso G."/>
            <person name="Karlsson M."/>
            <person name="Shevchenko A."/>
            <person name="Choi S.R."/>
            <person name="Kim H.G."/>
            <person name="Park J.Y."/>
            <person name="Lim Y.P."/>
            <person name="Ludwig-Muller J."/>
            <person name="Dixelius C."/>
        </authorList>
    </citation>
    <scope>NUCLEOTIDE SEQUENCE</scope>
    <source>
        <tissue evidence="7">Potato root galls</tissue>
    </source>
</reference>
<dbReference type="InterPro" id="IPR036872">
    <property type="entry name" value="CH_dom_sf"/>
</dbReference>
<dbReference type="Pfam" id="PF00307">
    <property type="entry name" value="CH"/>
    <property type="match status" value="1"/>
</dbReference>
<dbReference type="CDD" id="cd21224">
    <property type="entry name" value="CH_ASPM_rpt2"/>
    <property type="match status" value="1"/>
</dbReference>
<dbReference type="InterPro" id="IPR051185">
    <property type="entry name" value="ASPM"/>
</dbReference>
<dbReference type="GO" id="GO:0005516">
    <property type="term" value="F:calmodulin binding"/>
    <property type="evidence" value="ECO:0007669"/>
    <property type="project" value="UniProtKB-KW"/>
</dbReference>
<evidence type="ECO:0000256" key="3">
    <source>
        <dbReference type="ARBA" id="ARBA00022737"/>
    </source>
</evidence>
<feature type="domain" description="Calponin-homology (CH)" evidence="6">
    <location>
        <begin position="515"/>
        <end position="629"/>
    </location>
</feature>
<evidence type="ECO:0000256" key="4">
    <source>
        <dbReference type="ARBA" id="ARBA00022860"/>
    </source>
</evidence>